<dbReference type="OrthoDB" id="4951670at2"/>
<dbReference type="KEGG" id="psty:BFS30_26965"/>
<protein>
    <recommendedName>
        <fullName evidence="1">DUF4365 domain-containing protein</fullName>
    </recommendedName>
</protein>
<evidence type="ECO:0000313" key="3">
    <source>
        <dbReference type="Proteomes" id="UP000094313"/>
    </source>
</evidence>
<organism evidence="2 3">
    <name type="scientific">Pedobacter steynii</name>
    <dbReference type="NCBI Taxonomy" id="430522"/>
    <lineage>
        <taxon>Bacteria</taxon>
        <taxon>Pseudomonadati</taxon>
        <taxon>Bacteroidota</taxon>
        <taxon>Sphingobacteriia</taxon>
        <taxon>Sphingobacteriales</taxon>
        <taxon>Sphingobacteriaceae</taxon>
        <taxon>Pedobacter</taxon>
    </lineage>
</organism>
<accession>A0A1D7QP95</accession>
<dbReference type="Pfam" id="PF14280">
    <property type="entry name" value="DUF4365"/>
    <property type="match status" value="1"/>
</dbReference>
<dbReference type="AlphaFoldDB" id="A0A1D7QP95"/>
<dbReference type="InterPro" id="IPR025375">
    <property type="entry name" value="DUF4365"/>
</dbReference>
<name>A0A1D7QP95_9SPHI</name>
<dbReference type="RefSeq" id="WP_069382137.1">
    <property type="nucleotide sequence ID" value="NZ_CP017141.1"/>
</dbReference>
<feature type="domain" description="DUF4365" evidence="1">
    <location>
        <begin position="7"/>
        <end position="137"/>
    </location>
</feature>
<evidence type="ECO:0000313" key="2">
    <source>
        <dbReference type="EMBL" id="AOM80479.1"/>
    </source>
</evidence>
<reference evidence="2 3" key="1">
    <citation type="submission" date="2016-08" db="EMBL/GenBank/DDBJ databases">
        <authorList>
            <person name="Seilhamer J.J."/>
        </authorList>
    </citation>
    <scope>NUCLEOTIDE SEQUENCE [LARGE SCALE GENOMIC DNA]</scope>
    <source>
        <strain evidence="2 3">DX4</strain>
    </source>
</reference>
<gene>
    <name evidence="2" type="ORF">BFS30_26965</name>
</gene>
<keyword evidence="3" id="KW-1185">Reference proteome</keyword>
<evidence type="ECO:0000259" key="1">
    <source>
        <dbReference type="Pfam" id="PF14280"/>
    </source>
</evidence>
<dbReference type="EMBL" id="CP017141">
    <property type="protein sequence ID" value="AOM80479.1"/>
    <property type="molecule type" value="Genomic_DNA"/>
</dbReference>
<sequence length="329" mass="38159">MRYNNEERLGVYSVAKIFSENLKWIFREQPINDFGIDAFVEITKDRIDSIPTGKLFGVQIKSGESYFKESKDDHFVFRGSKKHLEYWLNHSMPVIVVIYDKINNIAYWQEINHATAILTEKSFKIKIAKKNILINSSRMMLESIVLFKNKFQYKLWQLLTSREQTNQLLKKKQLSLYIEIDSIPYSNEYHITLLVCDEDWGIYPGVFYGLDNEQANIFEYSFRLLNGGSLTEAVNDTLPWADLFVDGANATDGLLTSLLADEILSYDQEEFVEEVSELRARNAFLEMACYLSGSSIQKLELKANELTSAFFQMDAFLNKEPIVKTLVYL</sequence>
<proteinExistence type="predicted"/>
<dbReference type="Proteomes" id="UP000094313">
    <property type="component" value="Chromosome"/>
</dbReference>